<keyword evidence="2 9" id="KW-0812">Transmembrane</keyword>
<name>A0A8K9XFV7_ONCMY</name>
<dbReference type="GO" id="GO:0009897">
    <property type="term" value="C:external side of plasma membrane"/>
    <property type="evidence" value="ECO:0007669"/>
    <property type="project" value="TreeGrafter"/>
</dbReference>
<dbReference type="Gene3D" id="2.60.40.10">
    <property type="entry name" value="Immunoglobulins"/>
    <property type="match status" value="1"/>
</dbReference>
<proteinExistence type="predicted"/>
<dbReference type="PANTHER" id="PTHR23037">
    <property type="entry name" value="CYTOKINE RECEPTOR"/>
    <property type="match status" value="1"/>
</dbReference>
<accession>A0A8K9XFV7</accession>
<sequence length="277" mass="32610">MCTSALFAWLLSMLVLCSEARKDHPKKTKERRIPLDHQKSIREAINPNKICLDLSDSSDVVFVSWRNPNRVVGDHCYESTLQYRNHCDTDWQVVVLKEFSYQVDKPDRKRRYYFRIRMRYDCLFGDLKTWSGWTPTRYWRNETETGPCATEINAIVYVVTILPLLICFLLIVTFSQKRVRRLFLPHIPDPKHTCETLFSMDQFQWHSTFIEPSVECETVDIEIVSTAKTEEEEEEEAEREDGQAEEESTHIDPVSHLTDLGLQSYPNLEVNGTYVFW</sequence>
<evidence type="ECO:0000256" key="7">
    <source>
        <dbReference type="ARBA" id="ARBA00023170"/>
    </source>
</evidence>
<evidence type="ECO:0000313" key="13">
    <source>
        <dbReference type="Proteomes" id="UP000694395"/>
    </source>
</evidence>
<reference evidence="12" key="3">
    <citation type="submission" date="2025-09" db="UniProtKB">
        <authorList>
            <consortium name="Ensembl"/>
        </authorList>
    </citation>
    <scope>IDENTIFICATION</scope>
</reference>
<comment type="subcellular location">
    <subcellularLocation>
        <location evidence="1">Membrane</location>
        <topology evidence="1">Single-pass membrane protein</topology>
    </subcellularLocation>
</comment>
<keyword evidence="5 9" id="KW-0472">Membrane</keyword>
<dbReference type="Ensembl" id="ENSOMYT00000155054.1">
    <property type="protein sequence ID" value="ENSOMYP00000132783.1"/>
    <property type="gene ID" value="ENSOMYG00000062250.1"/>
</dbReference>
<dbReference type="InterPro" id="IPR048648">
    <property type="entry name" value="CRLF2-like_D2"/>
</dbReference>
<feature type="transmembrane region" description="Helical" evidence="9">
    <location>
        <begin position="154"/>
        <end position="174"/>
    </location>
</feature>
<evidence type="ECO:0000256" key="3">
    <source>
        <dbReference type="ARBA" id="ARBA00022729"/>
    </source>
</evidence>
<dbReference type="GO" id="GO:0004896">
    <property type="term" value="F:cytokine receptor activity"/>
    <property type="evidence" value="ECO:0007669"/>
    <property type="project" value="TreeGrafter"/>
</dbReference>
<organism evidence="12 13">
    <name type="scientific">Oncorhynchus mykiss</name>
    <name type="common">Rainbow trout</name>
    <name type="synonym">Salmo gairdneri</name>
    <dbReference type="NCBI Taxonomy" id="8022"/>
    <lineage>
        <taxon>Eukaryota</taxon>
        <taxon>Metazoa</taxon>
        <taxon>Chordata</taxon>
        <taxon>Craniata</taxon>
        <taxon>Vertebrata</taxon>
        <taxon>Euteleostomi</taxon>
        <taxon>Actinopterygii</taxon>
        <taxon>Neopterygii</taxon>
        <taxon>Teleostei</taxon>
        <taxon>Protacanthopterygii</taxon>
        <taxon>Salmoniformes</taxon>
        <taxon>Salmonidae</taxon>
        <taxon>Salmoninae</taxon>
        <taxon>Oncorhynchus</taxon>
    </lineage>
</organism>
<keyword evidence="6" id="KW-1015">Disulfide bond</keyword>
<feature type="chain" id="PRO_5035459152" description="Cytokine receptor-like factor 2-like D2 domain-containing protein" evidence="10">
    <location>
        <begin position="21"/>
        <end position="277"/>
    </location>
</feature>
<dbReference type="PANTHER" id="PTHR23037:SF35">
    <property type="entry name" value="FIBRONECTIN TYPE-III DOMAIN-CONTAINING PROTEIN"/>
    <property type="match status" value="1"/>
</dbReference>
<dbReference type="InterPro" id="IPR013783">
    <property type="entry name" value="Ig-like_fold"/>
</dbReference>
<feature type="compositionally biased region" description="Acidic residues" evidence="8">
    <location>
        <begin position="230"/>
        <end position="246"/>
    </location>
</feature>
<evidence type="ECO:0000256" key="9">
    <source>
        <dbReference type="SAM" id="Phobius"/>
    </source>
</evidence>
<keyword evidence="13" id="KW-1185">Reference proteome</keyword>
<dbReference type="Proteomes" id="UP000694395">
    <property type="component" value="Chromosome 3"/>
</dbReference>
<reference evidence="12" key="2">
    <citation type="submission" date="2025-08" db="UniProtKB">
        <authorList>
            <consortium name="Ensembl"/>
        </authorList>
    </citation>
    <scope>IDENTIFICATION</scope>
</reference>
<evidence type="ECO:0000256" key="8">
    <source>
        <dbReference type="SAM" id="MobiDB-lite"/>
    </source>
</evidence>
<dbReference type="GeneTree" id="ENSGT00940000178781"/>
<feature type="domain" description="Cytokine receptor-like factor 2-like D2" evidence="11">
    <location>
        <begin position="53"/>
        <end position="141"/>
    </location>
</feature>
<protein>
    <recommendedName>
        <fullName evidence="11">Cytokine receptor-like factor 2-like D2 domain-containing protein</fullName>
    </recommendedName>
</protein>
<evidence type="ECO:0000313" key="12">
    <source>
        <dbReference type="Ensembl" id="ENSOMYP00000132783.1"/>
    </source>
</evidence>
<keyword evidence="7" id="KW-0675">Receptor</keyword>
<evidence type="ECO:0000256" key="2">
    <source>
        <dbReference type="ARBA" id="ARBA00022692"/>
    </source>
</evidence>
<evidence type="ECO:0000256" key="4">
    <source>
        <dbReference type="ARBA" id="ARBA00022989"/>
    </source>
</evidence>
<evidence type="ECO:0000259" key="11">
    <source>
        <dbReference type="Pfam" id="PF21605"/>
    </source>
</evidence>
<dbReference type="Pfam" id="PF21605">
    <property type="entry name" value="CRLF2-like_D2"/>
    <property type="match status" value="1"/>
</dbReference>
<dbReference type="AlphaFoldDB" id="A0A8K9XFV7"/>
<evidence type="ECO:0000256" key="6">
    <source>
        <dbReference type="ARBA" id="ARBA00023157"/>
    </source>
</evidence>
<evidence type="ECO:0000256" key="5">
    <source>
        <dbReference type="ARBA" id="ARBA00023136"/>
    </source>
</evidence>
<dbReference type="InterPro" id="IPR036116">
    <property type="entry name" value="FN3_sf"/>
</dbReference>
<reference evidence="12" key="1">
    <citation type="submission" date="2020-07" db="EMBL/GenBank/DDBJ databases">
        <title>A long reads based de novo assembly of the rainbow trout Arlee double haploid line genome.</title>
        <authorList>
            <person name="Gao G."/>
            <person name="Palti Y."/>
        </authorList>
    </citation>
    <scope>NUCLEOTIDE SEQUENCE [LARGE SCALE GENOMIC DNA]</scope>
</reference>
<keyword evidence="3 10" id="KW-0732">Signal</keyword>
<feature type="signal peptide" evidence="10">
    <location>
        <begin position="1"/>
        <end position="20"/>
    </location>
</feature>
<keyword evidence="4 9" id="KW-1133">Transmembrane helix</keyword>
<feature type="region of interest" description="Disordered" evidence="8">
    <location>
        <begin position="225"/>
        <end position="250"/>
    </location>
</feature>
<evidence type="ECO:0000256" key="10">
    <source>
        <dbReference type="SAM" id="SignalP"/>
    </source>
</evidence>
<evidence type="ECO:0000256" key="1">
    <source>
        <dbReference type="ARBA" id="ARBA00004167"/>
    </source>
</evidence>
<dbReference type="SUPFAM" id="SSF49265">
    <property type="entry name" value="Fibronectin type III"/>
    <property type="match status" value="1"/>
</dbReference>